<keyword evidence="3" id="KW-1185">Reference proteome</keyword>
<evidence type="ECO:0000313" key="3">
    <source>
        <dbReference type="Proteomes" id="UP001595846"/>
    </source>
</evidence>
<dbReference type="GeneID" id="73901829"/>
<dbReference type="Proteomes" id="UP001595846">
    <property type="component" value="Unassembled WGS sequence"/>
</dbReference>
<gene>
    <name evidence="2" type="ORF">ACFOUR_11015</name>
</gene>
<proteinExistence type="predicted"/>
<reference evidence="2 3" key="1">
    <citation type="journal article" date="2019" name="Int. J. Syst. Evol. Microbiol.">
        <title>The Global Catalogue of Microorganisms (GCM) 10K type strain sequencing project: providing services to taxonomists for standard genome sequencing and annotation.</title>
        <authorList>
            <consortium name="The Broad Institute Genomics Platform"/>
            <consortium name="The Broad Institute Genome Sequencing Center for Infectious Disease"/>
            <person name="Wu L."/>
            <person name="Ma J."/>
        </authorList>
    </citation>
    <scope>NUCLEOTIDE SEQUENCE [LARGE SCALE GENOMIC DNA]</scope>
    <source>
        <strain evidence="2 3">IBRC-M 10256</strain>
    </source>
</reference>
<dbReference type="EMBL" id="JBHSAQ010000009">
    <property type="protein sequence ID" value="MFC3958893.1"/>
    <property type="molecule type" value="Genomic_DNA"/>
</dbReference>
<dbReference type="PROSITE" id="PS51257">
    <property type="entry name" value="PROKAR_LIPOPROTEIN"/>
    <property type="match status" value="1"/>
</dbReference>
<organism evidence="2 3">
    <name type="scientific">Halovivax cerinus</name>
    <dbReference type="NCBI Taxonomy" id="1487865"/>
    <lineage>
        <taxon>Archaea</taxon>
        <taxon>Methanobacteriati</taxon>
        <taxon>Methanobacteriota</taxon>
        <taxon>Stenosarchaea group</taxon>
        <taxon>Halobacteria</taxon>
        <taxon>Halobacteriales</taxon>
        <taxon>Natrialbaceae</taxon>
        <taxon>Halovivax</taxon>
    </lineage>
</organism>
<dbReference type="RefSeq" id="WP_256532725.1">
    <property type="nucleotide sequence ID" value="NZ_CP101824.1"/>
</dbReference>
<sequence length="200" mass="20832">MRRRTLIASLASTATIPVVAGCLTDDDTDNPDDGNESPEDDSGAGDDGSGEDNESTGDGNGGSGDDNESIGDGNESDGNESNESTQSIETLSQTEVDGADVDQRNVECTASVSVDAETIEINGQLEAPTPCHEAVIGDVTVEDDTMTVTVELESGTDPCTQAISQVEYEATLVVVDQDVSTVVVMHEDRVGTETAERNEL</sequence>
<feature type="region of interest" description="Disordered" evidence="1">
    <location>
        <begin position="1"/>
        <end position="89"/>
    </location>
</feature>
<feature type="compositionally biased region" description="Acidic residues" evidence="1">
    <location>
        <begin position="65"/>
        <end position="80"/>
    </location>
</feature>
<protein>
    <submittedName>
        <fullName evidence="2">Uncharacterized protein</fullName>
    </submittedName>
</protein>
<evidence type="ECO:0000256" key="1">
    <source>
        <dbReference type="SAM" id="MobiDB-lite"/>
    </source>
</evidence>
<evidence type="ECO:0000313" key="2">
    <source>
        <dbReference type="EMBL" id="MFC3958893.1"/>
    </source>
</evidence>
<feature type="compositionally biased region" description="Acidic residues" evidence="1">
    <location>
        <begin position="24"/>
        <end position="55"/>
    </location>
</feature>
<comment type="caution">
    <text evidence="2">The sequence shown here is derived from an EMBL/GenBank/DDBJ whole genome shotgun (WGS) entry which is preliminary data.</text>
</comment>
<dbReference type="AlphaFoldDB" id="A0ABD5NPE7"/>
<accession>A0ABD5NPE7</accession>
<name>A0ABD5NPE7_9EURY</name>